<dbReference type="SMART" id="SM00388">
    <property type="entry name" value="HisKA"/>
    <property type="match status" value="1"/>
</dbReference>
<organism evidence="14 15">
    <name type="scientific">Christiangramia flava JLT2011</name>
    <dbReference type="NCBI Taxonomy" id="1229726"/>
    <lineage>
        <taxon>Bacteria</taxon>
        <taxon>Pseudomonadati</taxon>
        <taxon>Bacteroidota</taxon>
        <taxon>Flavobacteriia</taxon>
        <taxon>Flavobacteriales</taxon>
        <taxon>Flavobacteriaceae</taxon>
        <taxon>Christiangramia</taxon>
    </lineage>
</organism>
<dbReference type="Gene3D" id="3.30.450.20">
    <property type="entry name" value="PAS domain"/>
    <property type="match status" value="4"/>
</dbReference>
<dbReference type="CDD" id="cd17546">
    <property type="entry name" value="REC_hyHK_CKI1_RcsC-like"/>
    <property type="match status" value="1"/>
</dbReference>
<dbReference type="Gene3D" id="1.10.287.130">
    <property type="match status" value="1"/>
</dbReference>
<reference evidence="14 15" key="1">
    <citation type="submission" date="2016-07" db="EMBL/GenBank/DDBJ databases">
        <title>Multi-omics approach to identify versatile polysaccharide utilization systems of a marine flavobacterium Gramella flava.</title>
        <authorList>
            <person name="Tang K."/>
        </authorList>
    </citation>
    <scope>NUCLEOTIDE SEQUENCE [LARGE SCALE GENOMIC DNA]</scope>
    <source>
        <strain evidence="14 15">JLT2011</strain>
    </source>
</reference>
<dbReference type="PANTHER" id="PTHR45339:SF1">
    <property type="entry name" value="HYBRID SIGNAL TRANSDUCTION HISTIDINE KINASE J"/>
    <property type="match status" value="1"/>
</dbReference>
<keyword evidence="5" id="KW-0597">Phosphoprotein</keyword>
<evidence type="ECO:0000256" key="1">
    <source>
        <dbReference type="ARBA" id="ARBA00000085"/>
    </source>
</evidence>
<dbReference type="RefSeq" id="WP_083644711.1">
    <property type="nucleotide sequence ID" value="NZ_AMRU01000009.1"/>
</dbReference>
<dbReference type="GO" id="GO:0000155">
    <property type="term" value="F:phosphorelay sensor kinase activity"/>
    <property type="evidence" value="ECO:0007669"/>
    <property type="project" value="InterPro"/>
</dbReference>
<dbReference type="Gene3D" id="3.40.50.2300">
    <property type="match status" value="2"/>
</dbReference>
<dbReference type="SUPFAM" id="SSF47384">
    <property type="entry name" value="Homodimeric domain of signal transducing histidine kinase"/>
    <property type="match status" value="1"/>
</dbReference>
<accession>A0A1L7I5X8</accession>
<dbReference type="Pfam" id="PF13426">
    <property type="entry name" value="PAS_9"/>
    <property type="match status" value="2"/>
</dbReference>
<dbReference type="CDD" id="cd00156">
    <property type="entry name" value="REC"/>
    <property type="match status" value="1"/>
</dbReference>
<dbReference type="InterPro" id="IPR000700">
    <property type="entry name" value="PAS-assoc_C"/>
</dbReference>
<dbReference type="SMART" id="SM00387">
    <property type="entry name" value="HATPase_c"/>
    <property type="match status" value="1"/>
</dbReference>
<dbReference type="FunFam" id="1.10.287.130:FF:000003">
    <property type="entry name" value="Histidine kinase"/>
    <property type="match status" value="1"/>
</dbReference>
<dbReference type="EC" id="2.7.13.3" evidence="3"/>
<evidence type="ECO:0000256" key="5">
    <source>
        <dbReference type="ARBA" id="ARBA00022553"/>
    </source>
</evidence>
<dbReference type="PROSITE" id="PS50110">
    <property type="entry name" value="RESPONSE_REGULATORY"/>
    <property type="match status" value="2"/>
</dbReference>
<dbReference type="InterPro" id="IPR036097">
    <property type="entry name" value="HisK_dim/P_sf"/>
</dbReference>
<sequence length="1171" mass="134029">MPLLQLLPLSQGEKIISENPSLLNKLTSMPVCGIWLQPELQENSLWISDSFWNFMGYGNKDEHSRRESLEAEALSVLEDVRANIHKEEFQFKKRFPSGDGNGLLVRVMVQKVAFHQGTGILYRFQRYEAKLNPGDKQESFQDLIKIFNETNELARVGGWELDLVSGKLSWTRMTKEIHEVPADFVPDLEKGIYFYKEGWSRDKISGLVQEAIENGKSWDAELLLVTAKGKEIWVRAMGKPEFQEGKCVRLYGAFQDINRQKIAELQYKTTRERFEKIFQNSSLGIILVHIEGHLILANPASLKIFGFKEAELNDALNLTFKDLIHPNYLKEAVRYRQKLVNGEIENYQMEARFFKITGEEIWCRLTTSIVRGEAGMEDLIISQVEDITERMQLQMKANENAKRFMSAFEYSPNGMGVVSMEGEWLMVNQNLANMFGYTKEEFVNKRSSELTHPKDLKKDSEQLQALINLEIETYSVEKRFIHQSGRIIYGMLYVSVIVDDEGKPLYLIGQIADLTKRILSERALQKSLDEFQGLMDATTKVSIMETDLDGVIQKFNKGAENLLGYTAEEVVGKMNVLAIHTDEEIKERDEHREKFYDAEWTYKRKDGSTFPVKLAITPIKNHKDTITGFLGVAIDISNLKEMEYSLREARKKAEAANQAKSEFLANMSHEIRTPLNGIVGFTDLLMQTSLDTSQEKYMQTINNSANTLMDLINDVLDFSKIEAGKLELSEERTDLIQLCGQTVDMIKHQAHQKGLEVLLQISPNIRRYVYVDAVRLRQILINLLGNAVKFTHEGEVSLSVLSTNLDHDEDEVVFKFEIRDTGIGIARKNLDKIFNAFDQEDASTTRKYGGSGLGLTISNRLLNLMDSKLNVSSVLGQGSTFYFHVKLRTEQEINFETRPIKDIRKVLIVDDNDNNREILKQMLAVNKIETVLSPNGIDALNKLKDHEDFDLAIIDFNMPYLTGIGLIEQIRNNYQLDADKLPVILLHSSTEDEMIQKSCKELDVAFNVTKPIQIAQLYELIENIEEPLNVKAVIPEEEFKNTAEEFRIMIVEDNPVNRFLANTIIQKVVPNALIISAEDGEEAIEKFRENKLDLIFMDIQMPVLSGLEATEEIRKIEKENSHTPIIALTARALKNEREKYLARGMDDYLTKPVVLEDVKEVIFKFLIKEKP</sequence>
<dbReference type="InterPro" id="IPR004358">
    <property type="entry name" value="Sig_transdc_His_kin-like_C"/>
</dbReference>
<dbReference type="InterPro" id="IPR035965">
    <property type="entry name" value="PAS-like_dom_sf"/>
</dbReference>
<evidence type="ECO:0000256" key="10">
    <source>
        <dbReference type="ARBA" id="ARBA00022840"/>
    </source>
</evidence>
<evidence type="ECO:0000256" key="13">
    <source>
        <dbReference type="ARBA" id="ARBA00023136"/>
    </source>
</evidence>
<dbReference type="KEGG" id="gfl:GRFL_2285"/>
<dbReference type="EMBL" id="CP016359">
    <property type="protein sequence ID" value="APU69009.1"/>
    <property type="molecule type" value="Genomic_DNA"/>
</dbReference>
<dbReference type="Pfam" id="PF00512">
    <property type="entry name" value="HisKA"/>
    <property type="match status" value="1"/>
</dbReference>
<name>A0A1L7I5X8_9FLAO</name>
<dbReference type="Pfam" id="PF02518">
    <property type="entry name" value="HATPase_c"/>
    <property type="match status" value="1"/>
</dbReference>
<dbReference type="SUPFAM" id="SSF55785">
    <property type="entry name" value="PYP-like sensor domain (PAS domain)"/>
    <property type="match status" value="4"/>
</dbReference>
<keyword evidence="10" id="KW-0067">ATP-binding</keyword>
<dbReference type="InterPro" id="IPR036890">
    <property type="entry name" value="HATPase_C_sf"/>
</dbReference>
<dbReference type="InterPro" id="IPR003661">
    <property type="entry name" value="HisK_dim/P_dom"/>
</dbReference>
<dbReference type="Pfam" id="PF00072">
    <property type="entry name" value="Response_reg"/>
    <property type="match status" value="2"/>
</dbReference>
<dbReference type="Pfam" id="PF08447">
    <property type="entry name" value="PAS_3"/>
    <property type="match status" value="2"/>
</dbReference>
<dbReference type="PANTHER" id="PTHR45339">
    <property type="entry name" value="HYBRID SIGNAL TRANSDUCTION HISTIDINE KINASE J"/>
    <property type="match status" value="1"/>
</dbReference>
<dbReference type="InterPro" id="IPR005467">
    <property type="entry name" value="His_kinase_dom"/>
</dbReference>
<protein>
    <recommendedName>
        <fullName evidence="3">histidine kinase</fullName>
        <ecNumber evidence="3">2.7.13.3</ecNumber>
    </recommendedName>
</protein>
<dbReference type="SMART" id="SM00086">
    <property type="entry name" value="PAC"/>
    <property type="match status" value="4"/>
</dbReference>
<keyword evidence="12" id="KW-0902">Two-component regulatory system</keyword>
<dbReference type="SUPFAM" id="SSF52172">
    <property type="entry name" value="CheY-like"/>
    <property type="match status" value="2"/>
</dbReference>
<dbReference type="InterPro" id="IPR003594">
    <property type="entry name" value="HATPase_dom"/>
</dbReference>
<evidence type="ECO:0000256" key="11">
    <source>
        <dbReference type="ARBA" id="ARBA00022989"/>
    </source>
</evidence>
<dbReference type="CDD" id="cd00130">
    <property type="entry name" value="PAS"/>
    <property type="match status" value="3"/>
</dbReference>
<dbReference type="CDD" id="cd16922">
    <property type="entry name" value="HATPase_EvgS-ArcB-TorS-like"/>
    <property type="match status" value="1"/>
</dbReference>
<dbReference type="OrthoDB" id="9811889at2"/>
<comment type="subcellular location">
    <subcellularLocation>
        <location evidence="2">Cell membrane</location>
        <topology evidence="2">Multi-pass membrane protein</topology>
    </subcellularLocation>
</comment>
<keyword evidence="6" id="KW-0808">Transferase</keyword>
<dbReference type="CDD" id="cd00082">
    <property type="entry name" value="HisKA"/>
    <property type="match status" value="1"/>
</dbReference>
<dbReference type="GO" id="GO:0005524">
    <property type="term" value="F:ATP binding"/>
    <property type="evidence" value="ECO:0007669"/>
    <property type="project" value="UniProtKB-KW"/>
</dbReference>
<dbReference type="PROSITE" id="PS50109">
    <property type="entry name" value="HIS_KIN"/>
    <property type="match status" value="1"/>
</dbReference>
<evidence type="ECO:0000256" key="9">
    <source>
        <dbReference type="ARBA" id="ARBA00022777"/>
    </source>
</evidence>
<dbReference type="InterPro" id="IPR001610">
    <property type="entry name" value="PAC"/>
</dbReference>
<dbReference type="PRINTS" id="PR00344">
    <property type="entry name" value="BCTRLSENSOR"/>
</dbReference>
<dbReference type="NCBIfam" id="TIGR00229">
    <property type="entry name" value="sensory_box"/>
    <property type="match status" value="3"/>
</dbReference>
<dbReference type="InterPro" id="IPR011006">
    <property type="entry name" value="CheY-like_superfamily"/>
</dbReference>
<dbReference type="AlphaFoldDB" id="A0A1L7I5X8"/>
<keyword evidence="9 14" id="KW-0418">Kinase</keyword>
<dbReference type="STRING" id="1229726.GRFL_2285"/>
<dbReference type="SUPFAM" id="SSF55874">
    <property type="entry name" value="ATPase domain of HSP90 chaperone/DNA topoisomerase II/histidine kinase"/>
    <property type="match status" value="1"/>
</dbReference>
<keyword evidence="7" id="KW-0812">Transmembrane</keyword>
<evidence type="ECO:0000256" key="6">
    <source>
        <dbReference type="ARBA" id="ARBA00022679"/>
    </source>
</evidence>
<dbReference type="InterPro" id="IPR001789">
    <property type="entry name" value="Sig_transdc_resp-reg_receiver"/>
</dbReference>
<keyword evidence="8" id="KW-0547">Nucleotide-binding</keyword>
<dbReference type="GO" id="GO:0005886">
    <property type="term" value="C:plasma membrane"/>
    <property type="evidence" value="ECO:0007669"/>
    <property type="project" value="UniProtKB-SubCell"/>
</dbReference>
<evidence type="ECO:0000256" key="8">
    <source>
        <dbReference type="ARBA" id="ARBA00022741"/>
    </source>
</evidence>
<keyword evidence="15" id="KW-1185">Reference proteome</keyword>
<dbReference type="Gene3D" id="3.30.565.10">
    <property type="entry name" value="Histidine kinase-like ATPase, C-terminal domain"/>
    <property type="match status" value="1"/>
</dbReference>
<dbReference type="Proteomes" id="UP000186230">
    <property type="component" value="Chromosome"/>
</dbReference>
<comment type="catalytic activity">
    <reaction evidence="1">
        <text>ATP + protein L-histidine = ADP + protein N-phospho-L-histidine.</text>
        <dbReference type="EC" id="2.7.13.3"/>
    </reaction>
</comment>
<evidence type="ECO:0000313" key="14">
    <source>
        <dbReference type="EMBL" id="APU69009.1"/>
    </source>
</evidence>
<dbReference type="PROSITE" id="PS50113">
    <property type="entry name" value="PAC"/>
    <property type="match status" value="3"/>
</dbReference>
<evidence type="ECO:0000256" key="2">
    <source>
        <dbReference type="ARBA" id="ARBA00004651"/>
    </source>
</evidence>
<evidence type="ECO:0000256" key="12">
    <source>
        <dbReference type="ARBA" id="ARBA00023012"/>
    </source>
</evidence>
<dbReference type="FunFam" id="3.30.565.10:FF:000010">
    <property type="entry name" value="Sensor histidine kinase RcsC"/>
    <property type="match status" value="1"/>
</dbReference>
<keyword evidence="11" id="KW-1133">Transmembrane helix</keyword>
<gene>
    <name evidence="14" type="ORF">GRFL_2285</name>
</gene>
<keyword evidence="13" id="KW-0472">Membrane</keyword>
<dbReference type="InterPro" id="IPR000014">
    <property type="entry name" value="PAS"/>
</dbReference>
<evidence type="ECO:0000313" key="15">
    <source>
        <dbReference type="Proteomes" id="UP000186230"/>
    </source>
</evidence>
<evidence type="ECO:0000256" key="4">
    <source>
        <dbReference type="ARBA" id="ARBA00022475"/>
    </source>
</evidence>
<dbReference type="InterPro" id="IPR013655">
    <property type="entry name" value="PAS_fold_3"/>
</dbReference>
<keyword evidence="4" id="KW-1003">Cell membrane</keyword>
<proteinExistence type="predicted"/>
<dbReference type="PROSITE" id="PS50112">
    <property type="entry name" value="PAS"/>
    <property type="match status" value="3"/>
</dbReference>
<evidence type="ECO:0000256" key="3">
    <source>
        <dbReference type="ARBA" id="ARBA00012438"/>
    </source>
</evidence>
<dbReference type="SMART" id="SM00448">
    <property type="entry name" value="REC"/>
    <property type="match status" value="2"/>
</dbReference>
<dbReference type="SMART" id="SM00091">
    <property type="entry name" value="PAS"/>
    <property type="match status" value="3"/>
</dbReference>
<evidence type="ECO:0000256" key="7">
    <source>
        <dbReference type="ARBA" id="ARBA00022692"/>
    </source>
</evidence>